<dbReference type="Proteomes" id="UP000196102">
    <property type="component" value="Unassembled WGS sequence"/>
</dbReference>
<evidence type="ECO:0000313" key="3">
    <source>
        <dbReference type="Proteomes" id="UP000196102"/>
    </source>
</evidence>
<evidence type="ECO:0000313" key="2">
    <source>
        <dbReference type="EMBL" id="OUS14611.1"/>
    </source>
</evidence>
<dbReference type="AlphaFoldDB" id="A0A1Z8AWB3"/>
<protein>
    <submittedName>
        <fullName evidence="2">Uncharacterized protein</fullName>
    </submittedName>
</protein>
<comment type="caution">
    <text evidence="2">The sequence shown here is derived from an EMBL/GenBank/DDBJ whole genome shotgun (WGS) entry which is preliminary data.</text>
</comment>
<keyword evidence="1" id="KW-1133">Transmembrane helix</keyword>
<sequence length="70" mass="8194">MKEKIDYKSIVLSGSFGGLVYAILMSIFYQLTENTGFNFVKFIIDFTMFGILIAVVIWWSMRKSKKNREK</sequence>
<keyword evidence="1" id="KW-0472">Membrane</keyword>
<dbReference type="RefSeq" id="WP_303686798.1">
    <property type="nucleotide sequence ID" value="NZ_CAJXYO010000021.1"/>
</dbReference>
<keyword evidence="1" id="KW-0812">Transmembrane</keyword>
<feature type="transmembrane region" description="Helical" evidence="1">
    <location>
        <begin position="43"/>
        <end position="61"/>
    </location>
</feature>
<feature type="transmembrane region" description="Helical" evidence="1">
    <location>
        <begin position="12"/>
        <end position="31"/>
    </location>
</feature>
<organism evidence="2 3">
    <name type="scientific">Nonlabens dokdonensis</name>
    <dbReference type="NCBI Taxonomy" id="328515"/>
    <lineage>
        <taxon>Bacteria</taxon>
        <taxon>Pseudomonadati</taxon>
        <taxon>Bacteroidota</taxon>
        <taxon>Flavobacteriia</taxon>
        <taxon>Flavobacteriales</taxon>
        <taxon>Flavobacteriaceae</taxon>
        <taxon>Nonlabens</taxon>
    </lineage>
</organism>
<gene>
    <name evidence="2" type="ORF">A9Q93_07525</name>
</gene>
<dbReference type="EMBL" id="MAAX01000117">
    <property type="protein sequence ID" value="OUS14611.1"/>
    <property type="molecule type" value="Genomic_DNA"/>
</dbReference>
<accession>A0A1Z8AWB3</accession>
<evidence type="ECO:0000256" key="1">
    <source>
        <dbReference type="SAM" id="Phobius"/>
    </source>
</evidence>
<name>A0A1Z8AWB3_9FLAO</name>
<proteinExistence type="predicted"/>
<reference evidence="3" key="1">
    <citation type="journal article" date="2017" name="Proc. Natl. Acad. Sci. U.S.A.">
        <title>Simulation of Deepwater Horizon oil plume reveals substrate specialization within a complex community of hydrocarbon-degraders.</title>
        <authorList>
            <person name="Hu P."/>
            <person name="Dubinsky E.A."/>
            <person name="Probst A.J."/>
            <person name="Wang J."/>
            <person name="Sieber C.M.K."/>
            <person name="Tom L.M."/>
            <person name="Gardinali P."/>
            <person name="Banfield J.F."/>
            <person name="Atlas R.M."/>
            <person name="Andersen G.L."/>
        </authorList>
    </citation>
    <scope>NUCLEOTIDE SEQUENCE [LARGE SCALE GENOMIC DNA]</scope>
</reference>